<accession>A0A2S6H7E8</accession>
<name>A0A2S6H7E8_9GAMM</name>
<dbReference type="PANTHER" id="PTHR33608:SF6">
    <property type="entry name" value="BLL2464 PROTEIN"/>
    <property type="match status" value="1"/>
</dbReference>
<feature type="domain" description="DUF58" evidence="1">
    <location>
        <begin position="114"/>
        <end position="297"/>
    </location>
</feature>
<organism evidence="2 3">
    <name type="scientific">Methylobacter tundripaludum</name>
    <dbReference type="NCBI Taxonomy" id="173365"/>
    <lineage>
        <taxon>Bacteria</taxon>
        <taxon>Pseudomonadati</taxon>
        <taxon>Pseudomonadota</taxon>
        <taxon>Gammaproteobacteria</taxon>
        <taxon>Methylococcales</taxon>
        <taxon>Methylococcaceae</taxon>
        <taxon>Methylobacter</taxon>
    </lineage>
</organism>
<proteinExistence type="predicted"/>
<dbReference type="InterPro" id="IPR036465">
    <property type="entry name" value="vWFA_dom_sf"/>
</dbReference>
<evidence type="ECO:0000259" key="1">
    <source>
        <dbReference type="Pfam" id="PF01882"/>
    </source>
</evidence>
<evidence type="ECO:0000313" key="3">
    <source>
        <dbReference type="Proteomes" id="UP000238071"/>
    </source>
</evidence>
<dbReference type="SUPFAM" id="SSF53300">
    <property type="entry name" value="vWA-like"/>
    <property type="match status" value="1"/>
</dbReference>
<comment type="caution">
    <text evidence="2">The sequence shown here is derived from an EMBL/GenBank/DDBJ whole genome shotgun (WGS) entry which is preliminary data.</text>
</comment>
<protein>
    <recommendedName>
        <fullName evidence="1">DUF58 domain-containing protein</fullName>
    </recommendedName>
</protein>
<dbReference type="InterPro" id="IPR002881">
    <property type="entry name" value="DUF58"/>
</dbReference>
<dbReference type="AlphaFoldDB" id="A0A2S6H7E8"/>
<dbReference type="Pfam" id="PF01882">
    <property type="entry name" value="DUF58"/>
    <property type="match status" value="1"/>
</dbReference>
<dbReference type="Proteomes" id="UP000238071">
    <property type="component" value="Unassembled WGS sequence"/>
</dbReference>
<dbReference type="EMBL" id="PTIY01000002">
    <property type="protein sequence ID" value="PPK73340.1"/>
    <property type="molecule type" value="Genomic_DNA"/>
</dbReference>
<sequence>MLNQGDERCESRSCFDKALLSVAEGLSTNGFHTLQRIAFVLIHKTKNIVKNQAMTETLHYRLPWQSSSVYPGAHPGQMIGAGQLFKRHEPLIASPDPRRIDLRASVLDPFSSYRVRVYQQQSSVNVYLIADMSASMGYADKQQTLLRFLLTAAHSAFDYGDKFGFIGCTERIEQRWLLPAGQHLGRVSALAKQLERLNFSGSANGLQNALAFLPAERSLVFLLSDCHFPLPQLRAVLGSLQSHDVIPLVLWTQDEYAALPNWGLISFQDMESHATRTLFMRPALRQKIVAAYRQRQHDLKHIFRAFGSEPLFITEGYSTQTVNRHLQQRVA</sequence>
<gene>
    <name evidence="2" type="ORF">B0F88_102322</name>
</gene>
<keyword evidence="3" id="KW-1185">Reference proteome</keyword>
<evidence type="ECO:0000313" key="2">
    <source>
        <dbReference type="EMBL" id="PPK73340.1"/>
    </source>
</evidence>
<dbReference type="PANTHER" id="PTHR33608">
    <property type="entry name" value="BLL2464 PROTEIN"/>
    <property type="match status" value="1"/>
</dbReference>
<reference evidence="2 3" key="1">
    <citation type="submission" date="2018-02" db="EMBL/GenBank/DDBJ databases">
        <title>Subsurface microbial communities from deep shales in Ohio and West Virginia, USA.</title>
        <authorList>
            <person name="Wrighton K."/>
        </authorList>
    </citation>
    <scope>NUCLEOTIDE SEQUENCE [LARGE SCALE GENOMIC DNA]</scope>
    <source>
        <strain evidence="2 3">OWC-G53F</strain>
    </source>
</reference>